<dbReference type="GO" id="GO:0006355">
    <property type="term" value="P:regulation of DNA-templated transcription"/>
    <property type="evidence" value="ECO:0007669"/>
    <property type="project" value="InterPro"/>
</dbReference>
<evidence type="ECO:0000256" key="3">
    <source>
        <dbReference type="ARBA" id="ARBA00023163"/>
    </source>
</evidence>
<keyword evidence="3" id="KW-0804">Transcription</keyword>
<dbReference type="Pfam" id="PF00196">
    <property type="entry name" value="GerE"/>
    <property type="match status" value="1"/>
</dbReference>
<evidence type="ECO:0000256" key="2">
    <source>
        <dbReference type="ARBA" id="ARBA00023125"/>
    </source>
</evidence>
<dbReference type="Gene3D" id="3.30.450.20">
    <property type="entry name" value="PAS domain"/>
    <property type="match status" value="1"/>
</dbReference>
<name>A0A1M5RXH5_9FLAO</name>
<reference evidence="6" key="1">
    <citation type="submission" date="2016-11" db="EMBL/GenBank/DDBJ databases">
        <authorList>
            <person name="Varghese N."/>
            <person name="Submissions S."/>
        </authorList>
    </citation>
    <scope>NUCLEOTIDE SEQUENCE [LARGE SCALE GENOMIC DNA]</scope>
    <source>
        <strain evidence="6">DSM 100572</strain>
    </source>
</reference>
<dbReference type="InterPro" id="IPR016032">
    <property type="entry name" value="Sig_transdc_resp-reg_C-effctor"/>
</dbReference>
<dbReference type="SUPFAM" id="SSF55785">
    <property type="entry name" value="PYP-like sensor domain (PAS domain)"/>
    <property type="match status" value="1"/>
</dbReference>
<dbReference type="AlphaFoldDB" id="A0A1M5RXH5"/>
<organism evidence="5 6">
    <name type="scientific">Wenyingzhuangia marina</name>
    <dbReference type="NCBI Taxonomy" id="1195760"/>
    <lineage>
        <taxon>Bacteria</taxon>
        <taxon>Pseudomonadati</taxon>
        <taxon>Bacteroidota</taxon>
        <taxon>Flavobacteriia</taxon>
        <taxon>Flavobacteriales</taxon>
        <taxon>Flavobacteriaceae</taxon>
        <taxon>Wenyingzhuangia</taxon>
    </lineage>
</organism>
<dbReference type="Pfam" id="PF08447">
    <property type="entry name" value="PAS_3"/>
    <property type="match status" value="1"/>
</dbReference>
<protein>
    <submittedName>
        <fullName evidence="5">PAS fold-containing protein</fullName>
    </submittedName>
</protein>
<evidence type="ECO:0000313" key="6">
    <source>
        <dbReference type="Proteomes" id="UP000184109"/>
    </source>
</evidence>
<dbReference type="Gene3D" id="1.10.10.10">
    <property type="entry name" value="Winged helix-like DNA-binding domain superfamily/Winged helix DNA-binding domain"/>
    <property type="match status" value="1"/>
</dbReference>
<dbReference type="PRINTS" id="PR00038">
    <property type="entry name" value="HTHLUXR"/>
</dbReference>
<evidence type="ECO:0000256" key="1">
    <source>
        <dbReference type="ARBA" id="ARBA00023015"/>
    </source>
</evidence>
<evidence type="ECO:0000259" key="4">
    <source>
        <dbReference type="PROSITE" id="PS50043"/>
    </source>
</evidence>
<dbReference type="OrthoDB" id="965844at2"/>
<dbReference type="SUPFAM" id="SSF46894">
    <property type="entry name" value="C-terminal effector domain of the bipartite response regulators"/>
    <property type="match status" value="1"/>
</dbReference>
<dbReference type="InterPro" id="IPR035965">
    <property type="entry name" value="PAS-like_dom_sf"/>
</dbReference>
<keyword evidence="1" id="KW-0805">Transcription regulation</keyword>
<dbReference type="InterPro" id="IPR036388">
    <property type="entry name" value="WH-like_DNA-bd_sf"/>
</dbReference>
<dbReference type="PROSITE" id="PS50043">
    <property type="entry name" value="HTH_LUXR_2"/>
    <property type="match status" value="1"/>
</dbReference>
<accession>A0A1M5RXH5</accession>
<dbReference type="InterPro" id="IPR000792">
    <property type="entry name" value="Tscrpt_reg_LuxR_C"/>
</dbReference>
<dbReference type="EMBL" id="FQXQ01000001">
    <property type="protein sequence ID" value="SHH31062.1"/>
    <property type="molecule type" value="Genomic_DNA"/>
</dbReference>
<dbReference type="Proteomes" id="UP000184109">
    <property type="component" value="Unassembled WGS sequence"/>
</dbReference>
<gene>
    <name evidence="5" type="ORF">SAMN05444281_0020</name>
</gene>
<dbReference type="InterPro" id="IPR013655">
    <property type="entry name" value="PAS_fold_3"/>
</dbReference>
<feature type="domain" description="HTH luxR-type" evidence="4">
    <location>
        <begin position="191"/>
        <end position="256"/>
    </location>
</feature>
<dbReference type="PANTHER" id="PTHR44688:SF16">
    <property type="entry name" value="DNA-BINDING TRANSCRIPTIONAL ACTIVATOR DEVR_DOSR"/>
    <property type="match status" value="1"/>
</dbReference>
<dbReference type="STRING" id="1195760.SAMN05444281_0020"/>
<dbReference type="GO" id="GO:0003677">
    <property type="term" value="F:DNA binding"/>
    <property type="evidence" value="ECO:0007669"/>
    <property type="project" value="UniProtKB-KW"/>
</dbReference>
<dbReference type="CDD" id="cd06170">
    <property type="entry name" value="LuxR_C_like"/>
    <property type="match status" value="1"/>
</dbReference>
<dbReference type="SMART" id="SM00421">
    <property type="entry name" value="HTH_LUXR"/>
    <property type="match status" value="1"/>
</dbReference>
<dbReference type="PANTHER" id="PTHR44688">
    <property type="entry name" value="DNA-BINDING TRANSCRIPTIONAL ACTIVATOR DEVR_DOSR"/>
    <property type="match status" value="1"/>
</dbReference>
<sequence length="258" mass="29955">MNDQQNIDIYQEVFNTIKDYNKGIVDTHIKKLKDLDAFLLPTQSFFILTNTINNTYEFISKNFEQTLGLSIDKMMSEGVPYWFDHHHPKDLEIWLNILNELMSFTMAEIPVEDRKKLSYTWNLRIKNAKGVYVNLHKHQTPIAFDESGKPIVGISHNTITSENVELPIIASIKMLNDNDEYETLFYKNYSQSLLTDGLSNREKDVLRLLALNHTSKEIGEKLFISPHTVDGHRRKIIKKTGLNSTGEIIQYCKSQQLF</sequence>
<keyword evidence="6" id="KW-1185">Reference proteome</keyword>
<keyword evidence="2" id="KW-0238">DNA-binding</keyword>
<dbReference type="RefSeq" id="WP_073117650.1">
    <property type="nucleotide sequence ID" value="NZ_BMEN01000005.1"/>
</dbReference>
<proteinExistence type="predicted"/>
<evidence type="ECO:0000313" key="5">
    <source>
        <dbReference type="EMBL" id="SHH31062.1"/>
    </source>
</evidence>